<dbReference type="HOGENOM" id="CLU_2870812_0_0_1"/>
<organism evidence="1 2">
    <name type="scientific">Leersia perrieri</name>
    <dbReference type="NCBI Taxonomy" id="77586"/>
    <lineage>
        <taxon>Eukaryota</taxon>
        <taxon>Viridiplantae</taxon>
        <taxon>Streptophyta</taxon>
        <taxon>Embryophyta</taxon>
        <taxon>Tracheophyta</taxon>
        <taxon>Spermatophyta</taxon>
        <taxon>Magnoliopsida</taxon>
        <taxon>Liliopsida</taxon>
        <taxon>Poales</taxon>
        <taxon>Poaceae</taxon>
        <taxon>BOP clade</taxon>
        <taxon>Oryzoideae</taxon>
        <taxon>Oryzeae</taxon>
        <taxon>Oryzinae</taxon>
        <taxon>Leersia</taxon>
    </lineage>
</organism>
<name>A0A0D9V1E4_9ORYZ</name>
<keyword evidence="2" id="KW-1185">Reference proteome</keyword>
<sequence length="64" mass="7183">MRSTVGNDRWSSNVVLLGVEDDDTNGCSGSDKEVQLRQGTWTRPYETALSLRALQKRSHKVYGL</sequence>
<evidence type="ECO:0000313" key="2">
    <source>
        <dbReference type="Proteomes" id="UP000032180"/>
    </source>
</evidence>
<proteinExistence type="predicted"/>
<dbReference type="EnsemblPlants" id="LPERR01G15110.1">
    <property type="protein sequence ID" value="LPERR01G15110.1"/>
    <property type="gene ID" value="LPERR01G15110"/>
</dbReference>
<reference evidence="1" key="3">
    <citation type="submission" date="2015-04" db="UniProtKB">
        <authorList>
            <consortium name="EnsemblPlants"/>
        </authorList>
    </citation>
    <scope>IDENTIFICATION</scope>
</reference>
<reference evidence="2" key="2">
    <citation type="submission" date="2013-12" db="EMBL/GenBank/DDBJ databases">
        <authorList>
            <person name="Yu Y."/>
            <person name="Lee S."/>
            <person name="de Baynast K."/>
            <person name="Wissotski M."/>
            <person name="Liu L."/>
            <person name="Talag J."/>
            <person name="Goicoechea J."/>
            <person name="Angelova A."/>
            <person name="Jetty R."/>
            <person name="Kudrna D."/>
            <person name="Golser W."/>
            <person name="Rivera L."/>
            <person name="Zhang J."/>
            <person name="Wing R."/>
        </authorList>
    </citation>
    <scope>NUCLEOTIDE SEQUENCE</scope>
</reference>
<dbReference type="Proteomes" id="UP000032180">
    <property type="component" value="Chromosome 1"/>
</dbReference>
<protein>
    <submittedName>
        <fullName evidence="1">Uncharacterized protein</fullName>
    </submittedName>
</protein>
<dbReference type="Gramene" id="LPERR01G15110.1">
    <property type="protein sequence ID" value="LPERR01G15110.1"/>
    <property type="gene ID" value="LPERR01G15110"/>
</dbReference>
<reference evidence="1 2" key="1">
    <citation type="submission" date="2012-08" db="EMBL/GenBank/DDBJ databases">
        <title>Oryza genome evolution.</title>
        <authorList>
            <person name="Wing R.A."/>
        </authorList>
    </citation>
    <scope>NUCLEOTIDE SEQUENCE</scope>
</reference>
<evidence type="ECO:0000313" key="1">
    <source>
        <dbReference type="EnsemblPlants" id="LPERR01G15110.1"/>
    </source>
</evidence>
<dbReference type="AlphaFoldDB" id="A0A0D9V1E4"/>
<accession>A0A0D9V1E4</accession>